<organism evidence="5 6">
    <name type="scientific">Tenebrionibacter intestinalis</name>
    <dbReference type="NCBI Taxonomy" id="2799638"/>
    <lineage>
        <taxon>Bacteria</taxon>
        <taxon>Pseudomonadati</taxon>
        <taxon>Pseudomonadota</taxon>
        <taxon>Gammaproteobacteria</taxon>
        <taxon>Enterobacterales</taxon>
        <taxon>Enterobacteriaceae</taxon>
        <taxon>Tenebrionibacter/Tenebrionicola group</taxon>
        <taxon>Tenebrionibacter</taxon>
    </lineage>
</organism>
<evidence type="ECO:0000259" key="4">
    <source>
        <dbReference type="Pfam" id="PF00135"/>
    </source>
</evidence>
<dbReference type="Gene3D" id="3.40.50.1820">
    <property type="entry name" value="alpha/beta hydrolase"/>
    <property type="match status" value="1"/>
</dbReference>
<dbReference type="AlphaFoldDB" id="A0A8K0V541"/>
<evidence type="ECO:0000256" key="1">
    <source>
        <dbReference type="ARBA" id="ARBA00005964"/>
    </source>
</evidence>
<dbReference type="PANTHER" id="PTHR11559">
    <property type="entry name" value="CARBOXYLESTERASE"/>
    <property type="match status" value="1"/>
</dbReference>
<feature type="domain" description="Carboxylesterase type B" evidence="4">
    <location>
        <begin position="7"/>
        <end position="330"/>
    </location>
</feature>
<keyword evidence="6" id="KW-1185">Reference proteome</keyword>
<accession>A0A8K0V541</accession>
<dbReference type="EMBL" id="JAEPBH010000021">
    <property type="protein sequence ID" value="MBK4715573.1"/>
    <property type="molecule type" value="Genomic_DNA"/>
</dbReference>
<evidence type="ECO:0000256" key="2">
    <source>
        <dbReference type="ARBA" id="ARBA00022801"/>
    </source>
</evidence>
<evidence type="ECO:0000313" key="5">
    <source>
        <dbReference type="EMBL" id="MBK4715573.1"/>
    </source>
</evidence>
<name>A0A8K0V541_9ENTR</name>
<dbReference type="SUPFAM" id="SSF53474">
    <property type="entry name" value="alpha/beta-Hydrolases"/>
    <property type="match status" value="1"/>
</dbReference>
<dbReference type="RefSeq" id="WP_238713797.1">
    <property type="nucleotide sequence ID" value="NZ_JAEPBH010000021.1"/>
</dbReference>
<comment type="caution">
    <text evidence="5">The sequence shown here is derived from an EMBL/GenBank/DDBJ whole genome shotgun (WGS) entry which is preliminary data.</text>
</comment>
<evidence type="ECO:0000313" key="6">
    <source>
        <dbReference type="Proteomes" id="UP000659047"/>
    </source>
</evidence>
<protein>
    <recommendedName>
        <fullName evidence="3">Carboxylic ester hydrolase</fullName>
        <ecNumber evidence="3">3.1.1.-</ecNumber>
    </recommendedName>
</protein>
<gene>
    <name evidence="5" type="ORF">JJB97_09545</name>
</gene>
<feature type="domain" description="Carboxylesterase type B" evidence="4">
    <location>
        <begin position="354"/>
        <end position="475"/>
    </location>
</feature>
<dbReference type="EC" id="3.1.1.-" evidence="3"/>
<dbReference type="GO" id="GO:0016787">
    <property type="term" value="F:hydrolase activity"/>
    <property type="evidence" value="ECO:0007669"/>
    <property type="project" value="UniProtKB-KW"/>
</dbReference>
<reference evidence="5" key="1">
    <citation type="submission" date="2021-01" db="EMBL/GenBank/DDBJ databases">
        <title>Intestinitalea alba gen. nov., sp. nov., a novel genus of the family Enterobacteriaceae, isolated from the gut of the plastic-eating mealworm Tenebrio molitor L.</title>
        <authorList>
            <person name="Yang Y."/>
        </authorList>
    </citation>
    <scope>NUCLEOTIDE SEQUENCE</scope>
    <source>
        <strain evidence="5">BIT-L3</strain>
    </source>
</reference>
<sequence>MENPRFPIVTLSQGQLAGTLDNGIAVWRGIPYAQPPTGEGRWRAPRPATPWEGVKMADKFGPSPWQDAQTCCEVGGGDPGVFSEDCLYLNVWAPAARSTPLPVMVWLHGGGFTLGAGSLPPYNGDALAARGVVLVTLNYRLGHLGFFAHPALTGEDPLGQTCNFGLLDQIAALAWVRDNIAHFGGDPGNVTLFGESAGARSVLSLLASPLAGGLFHKAIIQSAYTLSDVSLDKALTQGVAVAQHFGLRNATADRLRALPAQAFSQLASPLNIGPAPVCGDRVLPVPMLDVFFAARHHRMPVMVGSNSDEASVMAVFNVNAEKEIQRIRREDRFGLGLIRLLYPGVRRDEELGRQVCRDMVFTTMGYVVMQAQQRLGLPCWRYWFDYVCESEYSTCPSGAGHGDEVVYAFDNLHRTPPASACVSAQDIAFAGQVADYWVAFARHDMAAPPVLPGPVAWPASVRGVDRLLRIGLNRRAGFRIEKHFMRARMALFKRVMKRHVSLDK</sequence>
<proteinExistence type="inferred from homology"/>
<dbReference type="InterPro" id="IPR029058">
    <property type="entry name" value="AB_hydrolase_fold"/>
</dbReference>
<dbReference type="InterPro" id="IPR019826">
    <property type="entry name" value="Carboxylesterase_B_AS"/>
</dbReference>
<comment type="similarity">
    <text evidence="1 3">Belongs to the type-B carboxylesterase/lipase family.</text>
</comment>
<evidence type="ECO:0000256" key="3">
    <source>
        <dbReference type="RuleBase" id="RU361235"/>
    </source>
</evidence>
<dbReference type="InterPro" id="IPR002018">
    <property type="entry name" value="CarbesteraseB"/>
</dbReference>
<dbReference type="InterPro" id="IPR019819">
    <property type="entry name" value="Carboxylesterase_B_CS"/>
</dbReference>
<dbReference type="PROSITE" id="PS00122">
    <property type="entry name" value="CARBOXYLESTERASE_B_1"/>
    <property type="match status" value="1"/>
</dbReference>
<dbReference type="InterPro" id="IPR050309">
    <property type="entry name" value="Type-B_Carboxylest/Lipase"/>
</dbReference>
<keyword evidence="2 3" id="KW-0378">Hydrolase</keyword>
<dbReference type="PROSITE" id="PS00941">
    <property type="entry name" value="CARBOXYLESTERASE_B_2"/>
    <property type="match status" value="1"/>
</dbReference>
<dbReference type="Pfam" id="PF00135">
    <property type="entry name" value="COesterase"/>
    <property type="match status" value="2"/>
</dbReference>
<dbReference type="Proteomes" id="UP000659047">
    <property type="component" value="Unassembled WGS sequence"/>
</dbReference>